<proteinExistence type="predicted"/>
<evidence type="ECO:0000313" key="4">
    <source>
        <dbReference type="Proteomes" id="UP000271137"/>
    </source>
</evidence>
<dbReference type="Proteomes" id="UP000271590">
    <property type="component" value="Unassembled WGS sequence"/>
</dbReference>
<name>A0A3P3F1Y2_9BURK</name>
<dbReference type="EMBL" id="RXFQ01000002">
    <property type="protein sequence ID" value="RSZ43077.1"/>
    <property type="molecule type" value="Genomic_DNA"/>
</dbReference>
<protein>
    <submittedName>
        <fullName evidence="2">VOC family protein</fullName>
    </submittedName>
</protein>
<dbReference type="EMBL" id="RQXU01000001">
    <property type="protein sequence ID" value="RRH92643.1"/>
    <property type="molecule type" value="Genomic_DNA"/>
</dbReference>
<evidence type="ECO:0000313" key="2">
    <source>
        <dbReference type="EMBL" id="RRH92643.1"/>
    </source>
</evidence>
<organism evidence="2 5">
    <name type="scientific">Variovorax beijingensis</name>
    <dbReference type="NCBI Taxonomy" id="2496117"/>
    <lineage>
        <taxon>Bacteria</taxon>
        <taxon>Pseudomonadati</taxon>
        <taxon>Pseudomonadota</taxon>
        <taxon>Betaproteobacteria</taxon>
        <taxon>Burkholderiales</taxon>
        <taxon>Comamonadaceae</taxon>
        <taxon>Variovorax</taxon>
    </lineage>
</organism>
<dbReference type="InterPro" id="IPR028973">
    <property type="entry name" value="PhnB-like"/>
</dbReference>
<dbReference type="SUPFAM" id="SSF54593">
    <property type="entry name" value="Glyoxalase/Bleomycin resistance protein/Dihydroxybiphenyl dioxygenase"/>
    <property type="match status" value="1"/>
</dbReference>
<dbReference type="RefSeq" id="WP_124956503.1">
    <property type="nucleotide sequence ID" value="NZ_CBFHCE010000095.1"/>
</dbReference>
<dbReference type="InterPro" id="IPR029068">
    <property type="entry name" value="Glyas_Bleomycin-R_OHBP_Dase"/>
</dbReference>
<dbReference type="PANTHER" id="PTHR33990">
    <property type="entry name" value="PROTEIN YJDN-RELATED"/>
    <property type="match status" value="1"/>
</dbReference>
<reference evidence="2 5" key="1">
    <citation type="submission" date="2018-11" db="EMBL/GenBank/DDBJ databases">
        <title>The genome of Variovorax sp T529.</title>
        <authorList>
            <person name="Gao J."/>
        </authorList>
    </citation>
    <scope>NUCLEOTIDE SEQUENCE [LARGE SCALE GENOMIC DNA]</scope>
    <source>
        <strain evidence="2 5">T529</strain>
    </source>
</reference>
<dbReference type="CDD" id="cd06588">
    <property type="entry name" value="PhnB_like"/>
    <property type="match status" value="1"/>
</dbReference>
<comment type="caution">
    <text evidence="2">The sequence shown here is derived from an EMBL/GenBank/DDBJ whole genome shotgun (WGS) entry which is preliminary data.</text>
</comment>
<accession>A0A3P3F1Y2</accession>
<dbReference type="Gene3D" id="3.10.180.10">
    <property type="entry name" value="2,3-Dihydroxybiphenyl 1,2-Dioxygenase, domain 1"/>
    <property type="match status" value="1"/>
</dbReference>
<dbReference type="AlphaFoldDB" id="A0A3P3F1Y2"/>
<dbReference type="Proteomes" id="UP000271137">
    <property type="component" value="Unassembled WGS sequence"/>
</dbReference>
<evidence type="ECO:0000313" key="3">
    <source>
        <dbReference type="EMBL" id="RSZ43077.1"/>
    </source>
</evidence>
<dbReference type="Pfam" id="PF06983">
    <property type="entry name" value="3-dmu-9_3-mt"/>
    <property type="match status" value="1"/>
</dbReference>
<feature type="domain" description="PhnB-like" evidence="1">
    <location>
        <begin position="3"/>
        <end position="129"/>
    </location>
</feature>
<evidence type="ECO:0000259" key="1">
    <source>
        <dbReference type="Pfam" id="PF06983"/>
    </source>
</evidence>
<gene>
    <name evidence="2" type="ORF">EH244_02135</name>
    <name evidence="3" type="ORF">EJO66_04660</name>
</gene>
<sequence length="133" mass="14236">MQAYLTFNGNAAEALAFYAKALGGKVIFSMSFGESPMGAETPAAYKDKIMHATLEARGHQLMASDMPPGMPFEGHKGFSLSVQGNSVDEGKKLFDALAAGGEVTMPYGPQFWAAGFGMLKDKFGVPWMVNCEK</sequence>
<dbReference type="PANTHER" id="PTHR33990:SF1">
    <property type="entry name" value="PROTEIN YJDN"/>
    <property type="match status" value="1"/>
</dbReference>
<reference evidence="3 4" key="2">
    <citation type="submission" date="2018-12" db="EMBL/GenBank/DDBJ databases">
        <title>The genome sequences of strain 502.</title>
        <authorList>
            <person name="Gao J."/>
            <person name="Sun J."/>
        </authorList>
    </citation>
    <scope>NUCLEOTIDE SEQUENCE [LARGE SCALE GENOMIC DNA]</scope>
    <source>
        <strain evidence="3 4">502</strain>
    </source>
</reference>
<evidence type="ECO:0000313" key="5">
    <source>
        <dbReference type="Proteomes" id="UP000271590"/>
    </source>
</evidence>
<keyword evidence="4" id="KW-1185">Reference proteome</keyword>